<sequence>MHPLRFPNSGIRAKVFVRKIGFKLLKAARRRGASPHAGVAAHGQATATTPYKGRLATIRANPKGRPTTPTRGGSRPQGRCLRTEALPVGTVSCGQAVGATAACSTAP</sequence>
<gene>
    <name evidence="2" type="ORF">B296_00013351</name>
</gene>
<accession>A0A426Y184</accession>
<evidence type="ECO:0000256" key="1">
    <source>
        <dbReference type="SAM" id="MobiDB-lite"/>
    </source>
</evidence>
<dbReference type="EMBL" id="AMZH03015773">
    <property type="protein sequence ID" value="RRT45537.1"/>
    <property type="molecule type" value="Genomic_DNA"/>
</dbReference>
<proteinExistence type="predicted"/>
<feature type="region of interest" description="Disordered" evidence="1">
    <location>
        <begin position="34"/>
        <end position="79"/>
    </location>
</feature>
<evidence type="ECO:0000313" key="2">
    <source>
        <dbReference type="EMBL" id="RRT45537.1"/>
    </source>
</evidence>
<comment type="caution">
    <text evidence="2">The sequence shown here is derived from an EMBL/GenBank/DDBJ whole genome shotgun (WGS) entry which is preliminary data.</text>
</comment>
<name>A0A426Y184_ENSVE</name>
<protein>
    <submittedName>
        <fullName evidence="2">Uncharacterized protein</fullName>
    </submittedName>
</protein>
<feature type="non-terminal residue" evidence="2">
    <location>
        <position position="107"/>
    </location>
</feature>
<dbReference type="Proteomes" id="UP000287651">
    <property type="component" value="Unassembled WGS sequence"/>
</dbReference>
<dbReference type="AlphaFoldDB" id="A0A426Y184"/>
<evidence type="ECO:0000313" key="3">
    <source>
        <dbReference type="Proteomes" id="UP000287651"/>
    </source>
</evidence>
<organism evidence="2 3">
    <name type="scientific">Ensete ventricosum</name>
    <name type="common">Abyssinian banana</name>
    <name type="synonym">Musa ensete</name>
    <dbReference type="NCBI Taxonomy" id="4639"/>
    <lineage>
        <taxon>Eukaryota</taxon>
        <taxon>Viridiplantae</taxon>
        <taxon>Streptophyta</taxon>
        <taxon>Embryophyta</taxon>
        <taxon>Tracheophyta</taxon>
        <taxon>Spermatophyta</taxon>
        <taxon>Magnoliopsida</taxon>
        <taxon>Liliopsida</taxon>
        <taxon>Zingiberales</taxon>
        <taxon>Musaceae</taxon>
        <taxon>Ensete</taxon>
    </lineage>
</organism>
<reference evidence="2 3" key="1">
    <citation type="journal article" date="2014" name="Agronomy (Basel)">
        <title>A Draft Genome Sequence for Ensete ventricosum, the Drought-Tolerant Tree Against Hunger.</title>
        <authorList>
            <person name="Harrison J."/>
            <person name="Moore K.A."/>
            <person name="Paszkiewicz K."/>
            <person name="Jones T."/>
            <person name="Grant M."/>
            <person name="Ambacheew D."/>
            <person name="Muzemil S."/>
            <person name="Studholme D.J."/>
        </authorList>
    </citation>
    <scope>NUCLEOTIDE SEQUENCE [LARGE SCALE GENOMIC DNA]</scope>
</reference>